<accession>A0A3P5WYG8</accession>
<evidence type="ECO:0000313" key="1">
    <source>
        <dbReference type="EMBL" id="VDC28264.1"/>
    </source>
</evidence>
<dbReference type="CDD" id="cd06554">
    <property type="entry name" value="ASCH_ASC-1_like"/>
    <property type="match status" value="1"/>
</dbReference>
<dbReference type="SUPFAM" id="SSF88697">
    <property type="entry name" value="PUA domain-like"/>
    <property type="match status" value="1"/>
</dbReference>
<evidence type="ECO:0008006" key="3">
    <source>
        <dbReference type="Google" id="ProtNLM"/>
    </source>
</evidence>
<sequence>MADPFPGLPLLALSIRQPWAYAIIHLGKPVENRTWETLKRGPICIHAAKGMTQAEWWRAFDFITDDLDLMLPEPANLPRGGIIGTAEIVDCVRSHPSPWFFGPFGIVLANVRPVEFIPVKGALNFFDWRKNLKESGGSDA</sequence>
<dbReference type="RefSeq" id="WP_124086607.1">
    <property type="nucleotide sequence ID" value="NZ_UXAW01000067.1"/>
</dbReference>
<name>A0A3P5WYG8_9RHOB</name>
<evidence type="ECO:0000313" key="2">
    <source>
        <dbReference type="Proteomes" id="UP000277498"/>
    </source>
</evidence>
<dbReference type="AlphaFoldDB" id="A0A3P5WYG8"/>
<reference evidence="1 2" key="1">
    <citation type="submission" date="2018-11" db="EMBL/GenBank/DDBJ databases">
        <authorList>
            <person name="Criscuolo A."/>
        </authorList>
    </citation>
    <scope>NUCLEOTIDE SEQUENCE [LARGE SCALE GENOMIC DNA]</scope>
    <source>
        <strain evidence="1">ACIP111625</strain>
    </source>
</reference>
<proteinExistence type="predicted"/>
<dbReference type="Gene3D" id="2.30.130.30">
    <property type="entry name" value="Hypothetical protein"/>
    <property type="match status" value="1"/>
</dbReference>
<gene>
    <name evidence="1" type="ORF">XINFAN_02039</name>
</gene>
<dbReference type="Proteomes" id="UP000277498">
    <property type="component" value="Unassembled WGS sequence"/>
</dbReference>
<dbReference type="InterPro" id="IPR015947">
    <property type="entry name" value="PUA-like_sf"/>
</dbReference>
<organism evidence="1 2">
    <name type="scientific">Pseudogemmobacter humi</name>
    <dbReference type="NCBI Taxonomy" id="2483812"/>
    <lineage>
        <taxon>Bacteria</taxon>
        <taxon>Pseudomonadati</taxon>
        <taxon>Pseudomonadota</taxon>
        <taxon>Alphaproteobacteria</taxon>
        <taxon>Rhodobacterales</taxon>
        <taxon>Paracoccaceae</taxon>
        <taxon>Pseudogemmobacter</taxon>
    </lineage>
</organism>
<protein>
    <recommendedName>
        <fullName evidence="3">ASCH domain-containing protein</fullName>
    </recommendedName>
</protein>
<dbReference type="OrthoDB" id="359066at2"/>
<keyword evidence="2" id="KW-1185">Reference proteome</keyword>
<dbReference type="EMBL" id="UXAW01000067">
    <property type="protein sequence ID" value="VDC28264.1"/>
    <property type="molecule type" value="Genomic_DNA"/>
</dbReference>